<sequence length="219" mass="24441">MFAPKEIIRVLVAEDDYLVGKDIARSLKGIGHQVVAEVANGEQAVKMACKLKPDVILMDIQMPVMDGLKASNIIQEKCPTPVVVLTAYESLETVQQAGDMGVGAYLTKPPQPAEIERAITIAMARHADLMICRNLYNNLEQRNKELEQALVEIKTLRGILPICANCKKIRDDKGYWNQIEAYISEHSQAEFSHGLCPECIKELYPDMADEVLDKDEELS</sequence>
<dbReference type="SMART" id="SM00448">
    <property type="entry name" value="REC"/>
    <property type="match status" value="1"/>
</dbReference>
<feature type="modified residue" description="4-aspartylphosphate" evidence="3">
    <location>
        <position position="59"/>
    </location>
</feature>
<evidence type="ECO:0000256" key="4">
    <source>
        <dbReference type="SAM" id="Coils"/>
    </source>
</evidence>
<protein>
    <submittedName>
        <fullName evidence="6">Histidine kinase</fullName>
    </submittedName>
</protein>
<dbReference type="PANTHER" id="PTHR45339:SF1">
    <property type="entry name" value="HYBRID SIGNAL TRANSDUCTION HISTIDINE KINASE J"/>
    <property type="match status" value="1"/>
</dbReference>
<evidence type="ECO:0000256" key="1">
    <source>
        <dbReference type="ARBA" id="ARBA00022553"/>
    </source>
</evidence>
<keyword evidence="2" id="KW-0902">Two-component regulatory system</keyword>
<comment type="caution">
    <text evidence="6">The sequence shown here is derived from an EMBL/GenBank/DDBJ whole genome shotgun (WGS) entry which is preliminary data.</text>
</comment>
<organism evidence="6 7">
    <name type="scientific">Dethiosulfatarculus sandiegensis</name>
    <dbReference type="NCBI Taxonomy" id="1429043"/>
    <lineage>
        <taxon>Bacteria</taxon>
        <taxon>Pseudomonadati</taxon>
        <taxon>Thermodesulfobacteriota</taxon>
        <taxon>Desulfarculia</taxon>
        <taxon>Desulfarculales</taxon>
        <taxon>Desulfarculaceae</taxon>
        <taxon>Dethiosulfatarculus</taxon>
    </lineage>
</organism>
<dbReference type="Gene3D" id="3.40.50.2300">
    <property type="match status" value="1"/>
</dbReference>
<evidence type="ECO:0000313" key="6">
    <source>
        <dbReference type="EMBL" id="KIX12967.1"/>
    </source>
</evidence>
<evidence type="ECO:0000256" key="3">
    <source>
        <dbReference type="PROSITE-ProRule" id="PRU00169"/>
    </source>
</evidence>
<dbReference type="STRING" id="1429043.X474_16255"/>
<dbReference type="SUPFAM" id="SSF52172">
    <property type="entry name" value="CheY-like"/>
    <property type="match status" value="1"/>
</dbReference>
<keyword evidence="6" id="KW-0418">Kinase</keyword>
<dbReference type="EMBL" id="AZAC01000020">
    <property type="protein sequence ID" value="KIX12967.1"/>
    <property type="molecule type" value="Genomic_DNA"/>
</dbReference>
<evidence type="ECO:0000256" key="2">
    <source>
        <dbReference type="ARBA" id="ARBA00023012"/>
    </source>
</evidence>
<keyword evidence="1 3" id="KW-0597">Phosphoprotein</keyword>
<accession>A0A0D2GDE1</accession>
<gene>
    <name evidence="6" type="ORF">X474_16255</name>
</gene>
<dbReference type="Pfam" id="PF00072">
    <property type="entry name" value="Response_reg"/>
    <property type="match status" value="1"/>
</dbReference>
<dbReference type="InterPro" id="IPR011006">
    <property type="entry name" value="CheY-like_superfamily"/>
</dbReference>
<feature type="domain" description="Response regulatory" evidence="5">
    <location>
        <begin position="9"/>
        <end position="123"/>
    </location>
</feature>
<keyword evidence="6" id="KW-0808">Transferase</keyword>
<reference evidence="6 7" key="1">
    <citation type="submission" date="2013-11" db="EMBL/GenBank/DDBJ databases">
        <title>Metagenomic analysis of a methanogenic consortium involved in long chain n-alkane degradation.</title>
        <authorList>
            <person name="Davidova I.A."/>
            <person name="Callaghan A.V."/>
            <person name="Wawrik B."/>
            <person name="Pruitt S."/>
            <person name="Marks C."/>
            <person name="Duncan K.E."/>
            <person name="Suflita J.M."/>
        </authorList>
    </citation>
    <scope>NUCLEOTIDE SEQUENCE [LARGE SCALE GENOMIC DNA]</scope>
    <source>
        <strain evidence="6 7">SPR</strain>
    </source>
</reference>
<name>A0A0D2GDE1_9BACT</name>
<feature type="coiled-coil region" evidence="4">
    <location>
        <begin position="129"/>
        <end position="156"/>
    </location>
</feature>
<dbReference type="GO" id="GO:0016301">
    <property type="term" value="F:kinase activity"/>
    <property type="evidence" value="ECO:0007669"/>
    <property type="project" value="UniProtKB-KW"/>
</dbReference>
<dbReference type="PANTHER" id="PTHR45339">
    <property type="entry name" value="HYBRID SIGNAL TRANSDUCTION HISTIDINE KINASE J"/>
    <property type="match status" value="1"/>
</dbReference>
<dbReference type="RefSeq" id="WP_044349930.1">
    <property type="nucleotide sequence ID" value="NZ_AZAC01000020.1"/>
</dbReference>
<dbReference type="OrthoDB" id="9790791at2"/>
<dbReference type="AlphaFoldDB" id="A0A0D2GDE1"/>
<dbReference type="PROSITE" id="PS50110">
    <property type="entry name" value="RESPONSE_REGULATORY"/>
    <property type="match status" value="1"/>
</dbReference>
<proteinExistence type="predicted"/>
<keyword evidence="7" id="KW-1185">Reference proteome</keyword>
<dbReference type="InParanoid" id="A0A0D2GDE1"/>
<dbReference type="InterPro" id="IPR001789">
    <property type="entry name" value="Sig_transdc_resp-reg_receiver"/>
</dbReference>
<dbReference type="Proteomes" id="UP000032233">
    <property type="component" value="Unassembled WGS sequence"/>
</dbReference>
<evidence type="ECO:0000259" key="5">
    <source>
        <dbReference type="PROSITE" id="PS50110"/>
    </source>
</evidence>
<evidence type="ECO:0000313" key="7">
    <source>
        <dbReference type="Proteomes" id="UP000032233"/>
    </source>
</evidence>
<keyword evidence="4" id="KW-0175">Coiled coil</keyword>
<dbReference type="GO" id="GO:0000160">
    <property type="term" value="P:phosphorelay signal transduction system"/>
    <property type="evidence" value="ECO:0007669"/>
    <property type="project" value="UniProtKB-KW"/>
</dbReference>